<name>A0A518B602_9BACT</name>
<proteinExistence type="predicted"/>
<dbReference type="Pfam" id="PF05107">
    <property type="entry name" value="Cas_Cas7"/>
    <property type="match status" value="1"/>
</dbReference>
<reference evidence="2 3" key="1">
    <citation type="submission" date="2019-02" db="EMBL/GenBank/DDBJ databases">
        <title>Deep-cultivation of Planctomycetes and their phenomic and genomic characterization uncovers novel biology.</title>
        <authorList>
            <person name="Wiegand S."/>
            <person name="Jogler M."/>
            <person name="Boedeker C."/>
            <person name="Pinto D."/>
            <person name="Vollmers J."/>
            <person name="Rivas-Marin E."/>
            <person name="Kohn T."/>
            <person name="Peeters S.H."/>
            <person name="Heuer A."/>
            <person name="Rast P."/>
            <person name="Oberbeckmann S."/>
            <person name="Bunk B."/>
            <person name="Jeske O."/>
            <person name="Meyerdierks A."/>
            <person name="Storesund J.E."/>
            <person name="Kallscheuer N."/>
            <person name="Luecker S."/>
            <person name="Lage O.M."/>
            <person name="Pohl T."/>
            <person name="Merkel B.J."/>
            <person name="Hornburger P."/>
            <person name="Mueller R.-W."/>
            <person name="Bruemmer F."/>
            <person name="Labrenz M."/>
            <person name="Spormann A.M."/>
            <person name="Op den Camp H."/>
            <person name="Overmann J."/>
            <person name="Amann R."/>
            <person name="Jetten M.S.M."/>
            <person name="Mascher T."/>
            <person name="Medema M.H."/>
            <person name="Devos D.P."/>
            <person name="Kaster A.-K."/>
            <person name="Ovreas L."/>
            <person name="Rohde M."/>
            <person name="Galperin M.Y."/>
            <person name="Jogler C."/>
        </authorList>
    </citation>
    <scope>NUCLEOTIDE SEQUENCE [LARGE SCALE GENOMIC DNA]</scope>
    <source>
        <strain evidence="2 3">Pan216</strain>
    </source>
</reference>
<evidence type="ECO:0000256" key="1">
    <source>
        <dbReference type="SAM" id="MobiDB-lite"/>
    </source>
</evidence>
<gene>
    <name evidence="2" type="ORF">Pan216_32710</name>
</gene>
<feature type="compositionally biased region" description="Basic and acidic residues" evidence="1">
    <location>
        <begin position="94"/>
        <end position="115"/>
    </location>
</feature>
<dbReference type="EMBL" id="CP036279">
    <property type="protein sequence ID" value="QDU62404.1"/>
    <property type="molecule type" value="Genomic_DNA"/>
</dbReference>
<dbReference type="Proteomes" id="UP000317093">
    <property type="component" value="Chromosome"/>
</dbReference>
<evidence type="ECO:0000313" key="3">
    <source>
        <dbReference type="Proteomes" id="UP000317093"/>
    </source>
</evidence>
<feature type="region of interest" description="Disordered" evidence="1">
    <location>
        <begin position="173"/>
        <end position="192"/>
    </location>
</feature>
<dbReference type="RefSeq" id="WP_145259131.1">
    <property type="nucleotide sequence ID" value="NZ_CP036279.1"/>
</dbReference>
<keyword evidence="3" id="KW-1185">Reference proteome</keyword>
<organism evidence="2 3">
    <name type="scientific">Kolteria novifilia</name>
    <dbReference type="NCBI Taxonomy" id="2527975"/>
    <lineage>
        <taxon>Bacteria</taxon>
        <taxon>Pseudomonadati</taxon>
        <taxon>Planctomycetota</taxon>
        <taxon>Planctomycetia</taxon>
        <taxon>Kolteriales</taxon>
        <taxon>Kolteriaceae</taxon>
        <taxon>Kolteria</taxon>
    </lineage>
</organism>
<dbReference type="NCBIfam" id="TIGR01595">
    <property type="entry name" value="cas_CT1132"/>
    <property type="match status" value="1"/>
</dbReference>
<sequence length="324" mass="36159">MATTTDSNTIVDRRYDFVYLFDVADGNPNGDPDAGNLPRLDPQTLQGFVTDVCIKRKIRNAVAALTNDEPGHEIYFQTQDAVYEKRILNRQHQRAHDAIGDGAKSKDDSAKAKADKTRQAREWMCRNFYDVRAFGAVMSTGVNCGQVRGPAQITFARSVDPIVPMEVAITRKSVTTEEEAEKQSKKDGSITGTMGRKSTVPYALYVGHGFINPLLAADTGFTYADLRLFFDAMIRMFDFDRSASRGLMAVRKIYVFEHASRLGNAPAHTLFDHVKIEPLGLEKPPRSFDAYELGDKLGDLREKLPKGVTLHELPEEFDDFQPGS</sequence>
<feature type="region of interest" description="Disordered" evidence="1">
    <location>
        <begin position="93"/>
        <end position="115"/>
    </location>
</feature>
<evidence type="ECO:0008006" key="4">
    <source>
        <dbReference type="Google" id="ProtNLM"/>
    </source>
</evidence>
<dbReference type="OrthoDB" id="9776792at2"/>
<protein>
    <recommendedName>
        <fullName evidence="4">Type I-C CRISPR-associated protein Cas7/Csd2</fullName>
    </recommendedName>
</protein>
<dbReference type="GO" id="GO:0043571">
    <property type="term" value="P:maintenance of CRISPR repeat elements"/>
    <property type="evidence" value="ECO:0007669"/>
    <property type="project" value="InterPro"/>
</dbReference>
<dbReference type="AlphaFoldDB" id="A0A518B602"/>
<dbReference type="InterPro" id="IPR013418">
    <property type="entry name" value="CRISPR-assoc_prot_Cas7/Csd2"/>
</dbReference>
<accession>A0A518B602</accession>
<dbReference type="KEGG" id="knv:Pan216_32710"/>
<evidence type="ECO:0000313" key="2">
    <source>
        <dbReference type="EMBL" id="QDU62404.1"/>
    </source>
</evidence>
<dbReference type="NCBIfam" id="TIGR02589">
    <property type="entry name" value="cas_Csd2"/>
    <property type="match status" value="1"/>
</dbReference>
<dbReference type="InterPro" id="IPR006482">
    <property type="entry name" value="Cas7_Csh2/Csh2"/>
</dbReference>